<evidence type="ECO:0000313" key="3">
    <source>
        <dbReference type="EMBL" id="RKO20938.1"/>
    </source>
</evidence>
<dbReference type="GO" id="GO:0008081">
    <property type="term" value="F:phosphoric diester hydrolase activity"/>
    <property type="evidence" value="ECO:0007669"/>
    <property type="project" value="InterPro"/>
</dbReference>
<feature type="signal peptide" evidence="2">
    <location>
        <begin position="1"/>
        <end position="26"/>
    </location>
</feature>
<comment type="caution">
    <text evidence="3">The sequence shown here is derived from an EMBL/GenBank/DDBJ whole genome shotgun (WGS) entry which is preliminary data.</text>
</comment>
<reference evidence="4" key="2">
    <citation type="submission" date="2018-10" db="EMBL/GenBank/DDBJ databases">
        <authorList>
            <person name="Wang Y."/>
            <person name="Wang J."/>
            <person name="Yang X."/>
            <person name="Wang Z."/>
            <person name="Huang Y."/>
        </authorList>
    </citation>
    <scope>NUCLEOTIDE SEQUENCE [LARGE SCALE GENOMIC DNA]</scope>
    <source>
        <strain evidence="4">J015</strain>
    </source>
</reference>
<dbReference type="CDD" id="cd08577">
    <property type="entry name" value="PI-PLCc_GDPD_SF_unchar3"/>
    <property type="match status" value="1"/>
</dbReference>
<evidence type="ECO:0000256" key="1">
    <source>
        <dbReference type="ARBA" id="ARBA00014286"/>
    </source>
</evidence>
<dbReference type="InterPro" id="IPR029052">
    <property type="entry name" value="Metallo-depent_PP-like"/>
</dbReference>
<gene>
    <name evidence="3" type="ORF">D7Z96_17170</name>
</gene>
<keyword evidence="2" id="KW-0732">Signal</keyword>
<organism evidence="3 4">
    <name type="scientific">Pseudarthrobacter phenanthrenivorans</name>
    <name type="common">Arthrobacter phenanthrenivorans</name>
    <dbReference type="NCBI Taxonomy" id="361575"/>
    <lineage>
        <taxon>Bacteria</taxon>
        <taxon>Bacillati</taxon>
        <taxon>Actinomycetota</taxon>
        <taxon>Actinomycetes</taxon>
        <taxon>Micrococcales</taxon>
        <taxon>Micrococcaceae</taxon>
        <taxon>Pseudarthrobacter</taxon>
    </lineage>
</organism>
<sequence>MFVKSTLAAVAVLASLAGTAVAPAQAEATKPGPVVGQPLAQAHAHNDYEHDRPLFDALEHGFTSVEADVWLVDGELLVAHDLEDVQPGVTLESLYLDPLQDLVRSQQGHSVYPNWDGSLQLLIDIKSEGEATYAAIEQELAERRDIMSRYTNGTTKTGPVTAVISGNRPLATMQAQEKRFSFYDGRSADLTTGKPAELMPQVSDNWNRLFTWQGVGPMPEAERAKLHAYVAEAHANGYRVRFWATPDQPGPARDALWTELADAGVDHINTDDLAGLQQFLAARPAAAAGSTAADSTEDAFTFGVIGDIPYGEAEIAKFPARIQDINADKDLNFVTHVGDIKNGSSVCSDEYFTNIRTQFDTFTHPLVFTPGDNEWVDCHRTNNGAYNPLERLDRLREVFFNKPGKTLGSTMPVKSQKDLGLPENVRFTQNRVAFSVLNIQGSNNSLQPWTGLGATAATPEQVAEVEQRTDAALAQIRETFAGAERRNDRAVVLMTQADMFDPSLLTAASANPEIVSGFRSIVHAIVKETNSFDAPVYLINGDSHVFAENQPLAEGSPWLDIYGRPAADNLQRITVDGSANATNYVRFSVAGNSGTDGDDVLSWEKVPFSS</sequence>
<dbReference type="AlphaFoldDB" id="A0A3B0FMQ1"/>
<proteinExistence type="predicted"/>
<dbReference type="PANTHER" id="PTHR31571">
    <property type="entry name" value="ALTERED INHERITANCE OF MITOCHONDRIA PROTEIN 6"/>
    <property type="match status" value="1"/>
</dbReference>
<evidence type="ECO:0000256" key="2">
    <source>
        <dbReference type="SAM" id="SignalP"/>
    </source>
</evidence>
<name>A0A3B0FMQ1_PSEPS</name>
<dbReference type="SUPFAM" id="SSF51695">
    <property type="entry name" value="PLC-like phosphodiesterases"/>
    <property type="match status" value="1"/>
</dbReference>
<dbReference type="Proteomes" id="UP000273159">
    <property type="component" value="Unassembled WGS sequence"/>
</dbReference>
<dbReference type="PANTHER" id="PTHR31571:SF1">
    <property type="entry name" value="ALTERED INHERITANCE OF MITOCHONDRIA PROTEIN 6"/>
    <property type="match status" value="1"/>
</dbReference>
<accession>A0A3B0FMQ1</accession>
<dbReference type="Gene3D" id="3.20.20.190">
    <property type="entry name" value="Phosphatidylinositol (PI) phosphodiesterase"/>
    <property type="match status" value="1"/>
</dbReference>
<dbReference type="InterPro" id="IPR039559">
    <property type="entry name" value="AIM6_PI-PLC-like_dom"/>
</dbReference>
<dbReference type="Pfam" id="PF13653">
    <property type="entry name" value="GDPD_2"/>
    <property type="match status" value="1"/>
</dbReference>
<dbReference type="GO" id="GO:0006629">
    <property type="term" value="P:lipid metabolic process"/>
    <property type="evidence" value="ECO:0007669"/>
    <property type="project" value="InterPro"/>
</dbReference>
<feature type="chain" id="PRO_5017344618" description="Altered inheritance of mitochondria protein 6" evidence="2">
    <location>
        <begin position="27"/>
        <end position="610"/>
    </location>
</feature>
<dbReference type="InterPro" id="IPR051236">
    <property type="entry name" value="HAT_RTT109-like"/>
</dbReference>
<dbReference type="InterPro" id="IPR017946">
    <property type="entry name" value="PLC-like_Pdiesterase_TIM-brl"/>
</dbReference>
<reference evidence="3 4" key="1">
    <citation type="submission" date="2018-10" db="EMBL/GenBank/DDBJ databases">
        <title>Genome-guide identification and characterization of bacteria that degrade polycyclic aromatic hydrocarbons and resist hexavalent chromium simultaneously.</title>
        <authorList>
            <person name="Feng H."/>
        </authorList>
    </citation>
    <scope>NUCLEOTIDE SEQUENCE [LARGE SCALE GENOMIC DNA]</scope>
    <source>
        <strain evidence="3 4">J015</strain>
    </source>
</reference>
<dbReference type="EMBL" id="RBNH01000019">
    <property type="protein sequence ID" value="RKO20938.1"/>
    <property type="molecule type" value="Genomic_DNA"/>
</dbReference>
<protein>
    <recommendedName>
        <fullName evidence="1">Altered inheritance of mitochondria protein 6</fullName>
    </recommendedName>
</protein>
<dbReference type="SUPFAM" id="SSF56300">
    <property type="entry name" value="Metallo-dependent phosphatases"/>
    <property type="match status" value="1"/>
</dbReference>
<evidence type="ECO:0000313" key="4">
    <source>
        <dbReference type="Proteomes" id="UP000273159"/>
    </source>
</evidence>